<dbReference type="InterPro" id="IPR054710">
    <property type="entry name" value="Tri101-like_N"/>
</dbReference>
<accession>A0AAI9ZTT3</accession>
<dbReference type="GO" id="GO:0016747">
    <property type="term" value="F:acyltransferase activity, transferring groups other than amino-acyl groups"/>
    <property type="evidence" value="ECO:0007669"/>
    <property type="project" value="TreeGrafter"/>
</dbReference>
<evidence type="ECO:0000313" key="4">
    <source>
        <dbReference type="Proteomes" id="UP001243989"/>
    </source>
</evidence>
<feature type="domain" description="Trichothecene 3-O-acetyltransferase-like N-terminal" evidence="2">
    <location>
        <begin position="25"/>
        <end position="154"/>
    </location>
</feature>
<gene>
    <name evidence="3" type="ORF">BDP81DRAFT_315814</name>
</gene>
<organism evidence="3 4">
    <name type="scientific">Colletotrichum phormii</name>
    <dbReference type="NCBI Taxonomy" id="359342"/>
    <lineage>
        <taxon>Eukaryota</taxon>
        <taxon>Fungi</taxon>
        <taxon>Dikarya</taxon>
        <taxon>Ascomycota</taxon>
        <taxon>Pezizomycotina</taxon>
        <taxon>Sordariomycetes</taxon>
        <taxon>Hypocreomycetidae</taxon>
        <taxon>Glomerellales</taxon>
        <taxon>Glomerellaceae</taxon>
        <taxon>Colletotrichum</taxon>
        <taxon>Colletotrichum acutatum species complex</taxon>
    </lineage>
</organism>
<evidence type="ECO:0000259" key="2">
    <source>
        <dbReference type="Pfam" id="PF22664"/>
    </source>
</evidence>
<dbReference type="PANTHER" id="PTHR31642">
    <property type="entry name" value="TRICHOTHECENE 3-O-ACETYLTRANSFERASE"/>
    <property type="match status" value="1"/>
</dbReference>
<dbReference type="AlphaFoldDB" id="A0AAI9ZTT3"/>
<evidence type="ECO:0000313" key="3">
    <source>
        <dbReference type="EMBL" id="KAK1638008.1"/>
    </source>
</evidence>
<dbReference type="RefSeq" id="XP_060446615.1">
    <property type="nucleotide sequence ID" value="XM_060584117.1"/>
</dbReference>
<dbReference type="Gene3D" id="3.30.559.10">
    <property type="entry name" value="Chloramphenicol acetyltransferase-like domain"/>
    <property type="match status" value="2"/>
</dbReference>
<keyword evidence="4" id="KW-1185">Reference proteome</keyword>
<dbReference type="EMBL" id="JAHMHQ010000007">
    <property type="protein sequence ID" value="KAK1638008.1"/>
    <property type="molecule type" value="Genomic_DNA"/>
</dbReference>
<keyword evidence="1" id="KW-0808">Transferase</keyword>
<evidence type="ECO:0000256" key="1">
    <source>
        <dbReference type="ARBA" id="ARBA00022679"/>
    </source>
</evidence>
<reference evidence="3" key="1">
    <citation type="submission" date="2021-06" db="EMBL/GenBank/DDBJ databases">
        <title>Comparative genomics, transcriptomics and evolutionary studies reveal genomic signatures of adaptation to plant cell wall in hemibiotrophic fungi.</title>
        <authorList>
            <consortium name="DOE Joint Genome Institute"/>
            <person name="Baroncelli R."/>
            <person name="Diaz J.F."/>
            <person name="Benocci T."/>
            <person name="Peng M."/>
            <person name="Battaglia E."/>
            <person name="Haridas S."/>
            <person name="Andreopoulos W."/>
            <person name="Labutti K."/>
            <person name="Pangilinan J."/>
            <person name="Floch G.L."/>
            <person name="Makela M.R."/>
            <person name="Henrissat B."/>
            <person name="Grigoriev I.V."/>
            <person name="Crouch J.A."/>
            <person name="De Vries R.P."/>
            <person name="Sukno S.A."/>
            <person name="Thon M.R."/>
        </authorList>
    </citation>
    <scope>NUCLEOTIDE SEQUENCE</scope>
    <source>
        <strain evidence="3">CBS 102054</strain>
    </source>
</reference>
<dbReference type="GeneID" id="85468979"/>
<protein>
    <recommendedName>
        <fullName evidence="2">Trichothecene 3-O-acetyltransferase-like N-terminal domain-containing protein</fullName>
    </recommendedName>
</protein>
<comment type="caution">
    <text evidence="3">The sequence shown here is derived from an EMBL/GenBank/DDBJ whole genome shotgun (WGS) entry which is preliminary data.</text>
</comment>
<dbReference type="PANTHER" id="PTHR31642:SF270">
    <property type="entry name" value="O-ACYLTRANSFERASE AUSQ"/>
    <property type="match status" value="1"/>
</dbReference>
<dbReference type="Pfam" id="PF22664">
    <property type="entry name" value="TRI-like_N"/>
    <property type="match status" value="1"/>
</dbReference>
<proteinExistence type="predicted"/>
<dbReference type="InterPro" id="IPR050317">
    <property type="entry name" value="Plant_Fungal_Acyltransferase"/>
</dbReference>
<name>A0AAI9ZTT3_9PEZI</name>
<dbReference type="InterPro" id="IPR023213">
    <property type="entry name" value="CAT-like_dom_sf"/>
</dbReference>
<dbReference type="Proteomes" id="UP001243989">
    <property type="component" value="Unassembled WGS sequence"/>
</dbReference>
<sequence length="456" mass="49586">MDPATSHLWGSRRSPLDDIMPPLVTGLILCFPCDAANRTRLLEVLNKAVEDLVRESPSLAGRVTRNESENQSADGLRPGQLLLQIPEPLHAPKVIVNDLTESHEYNYRELIDAGVPMSKLDSKIFAPQIGVATTANVVDFRANFITGGCLLTICKASEHLPSRILADDIPASLRPLVPASEYADRKPRPELWRVLGLDWRPKEEAPAEPPFILASETSIKMFKMSASALASVKRLATSVDAGAGWVSTNDALVAFLWTAVMRARFPEGAIHGRKTSSYVSVAINGRKGLEVPAEWPGNVVFCCMTELPLDVLTAPVDDDGANNLPLVAQSIRRRVAEDREPGLLRDAVALAACIPDVRQLGNAFRSWLDEDLVTTSLVDLPFHELDFGSAFSGGAADGVGSAEAFRMPAGHFAGICCMQPRLPDGSVEFVVSMKPNEMARLESDRLFQLHSTFVSE</sequence>